<name>A0A6M2DMC8_XENCH</name>
<dbReference type="PANTHER" id="PTHR13491">
    <property type="entry name" value="ZCCHC10 PROTEIN"/>
    <property type="match status" value="1"/>
</dbReference>
<proteinExistence type="predicted"/>
<dbReference type="GO" id="GO:0003676">
    <property type="term" value="F:nucleic acid binding"/>
    <property type="evidence" value="ECO:0007669"/>
    <property type="project" value="InterPro"/>
</dbReference>
<dbReference type="GO" id="GO:0008270">
    <property type="term" value="F:zinc ion binding"/>
    <property type="evidence" value="ECO:0007669"/>
    <property type="project" value="InterPro"/>
</dbReference>
<feature type="region of interest" description="Disordered" evidence="1">
    <location>
        <begin position="49"/>
        <end position="141"/>
    </location>
</feature>
<dbReference type="EMBL" id="GIIL01002452">
    <property type="protein sequence ID" value="NOV46178.1"/>
    <property type="molecule type" value="Transcribed_RNA"/>
</dbReference>
<dbReference type="AlphaFoldDB" id="A0A6M2DMC8"/>
<reference evidence="2" key="1">
    <citation type="submission" date="2020-03" db="EMBL/GenBank/DDBJ databases">
        <title>Transcriptomic Profiling of the Digestive Tract of the Rat Flea, Xenopsylla cheopis, Following Blood Feeding and Infection with Yersinia pestis.</title>
        <authorList>
            <person name="Bland D.M."/>
            <person name="Martens C.A."/>
            <person name="Virtaneva K."/>
            <person name="Kanakabandi K."/>
            <person name="Long D."/>
            <person name="Rosenke R."/>
            <person name="Saturday G.A."/>
            <person name="Hoyt F.H."/>
            <person name="Bruno D.P."/>
            <person name="Ribeiro J.M.C."/>
            <person name="Hinnebusch J."/>
        </authorList>
    </citation>
    <scope>NUCLEOTIDE SEQUENCE</scope>
</reference>
<feature type="compositionally biased region" description="Low complexity" evidence="1">
    <location>
        <begin position="97"/>
        <end position="109"/>
    </location>
</feature>
<sequence length="141" mass="15543">MLKRRAAAASANTQDVRCQKCLKYGHWSYQCTGKRKYLHRDSRSQLLRRKMTNDKQASNTNLDDENCISVEPNNIKKLKENQRSKDIKKKEDESSDSSESSSSSSSESSDNSDSDSDSDSSSSSSTTTSSSSTDSTDSSSS</sequence>
<dbReference type="InterPro" id="IPR039715">
    <property type="entry name" value="ZCCHC10"/>
</dbReference>
<feature type="compositionally biased region" description="Basic and acidic residues" evidence="1">
    <location>
        <begin position="77"/>
        <end position="92"/>
    </location>
</feature>
<accession>A0A6M2DMC8</accession>
<dbReference type="InterPro" id="IPR036875">
    <property type="entry name" value="Znf_CCHC_sf"/>
</dbReference>
<feature type="compositionally biased region" description="Low complexity" evidence="1">
    <location>
        <begin position="119"/>
        <end position="141"/>
    </location>
</feature>
<dbReference type="SUPFAM" id="SSF57756">
    <property type="entry name" value="Retrovirus zinc finger-like domains"/>
    <property type="match status" value="1"/>
</dbReference>
<evidence type="ECO:0000313" key="2">
    <source>
        <dbReference type="EMBL" id="NOV46178.1"/>
    </source>
</evidence>
<evidence type="ECO:0000256" key="1">
    <source>
        <dbReference type="SAM" id="MobiDB-lite"/>
    </source>
</evidence>
<protein>
    <submittedName>
        <fullName evidence="2">Putative zinc finger cchc domain-containing protein 10</fullName>
    </submittedName>
</protein>
<organism evidence="2">
    <name type="scientific">Xenopsylla cheopis</name>
    <name type="common">Oriental rat flea</name>
    <name type="synonym">Pulex cheopis</name>
    <dbReference type="NCBI Taxonomy" id="163159"/>
    <lineage>
        <taxon>Eukaryota</taxon>
        <taxon>Metazoa</taxon>
        <taxon>Ecdysozoa</taxon>
        <taxon>Arthropoda</taxon>
        <taxon>Hexapoda</taxon>
        <taxon>Insecta</taxon>
        <taxon>Pterygota</taxon>
        <taxon>Neoptera</taxon>
        <taxon>Endopterygota</taxon>
        <taxon>Siphonaptera</taxon>
        <taxon>Pulicidae</taxon>
        <taxon>Xenopsyllinae</taxon>
        <taxon>Xenopsylla</taxon>
    </lineage>
</organism>
<dbReference type="PANTHER" id="PTHR13491:SF0">
    <property type="entry name" value="ZINC FINGER CCHC DOMAIN-CONTAINING PROTEIN 10"/>
    <property type="match status" value="1"/>
</dbReference>
<dbReference type="Pfam" id="PF13917">
    <property type="entry name" value="zf-CCHC_3"/>
    <property type="match status" value="1"/>
</dbReference>